<dbReference type="GO" id="GO:0004252">
    <property type="term" value="F:serine-type endopeptidase activity"/>
    <property type="evidence" value="ECO:0007669"/>
    <property type="project" value="InterPro"/>
</dbReference>
<dbReference type="InterPro" id="IPR036286">
    <property type="entry name" value="LexA/Signal_pep-like_sf"/>
</dbReference>
<dbReference type="HOGENOM" id="CLU_847142_0_0_12"/>
<keyword evidence="4 6" id="KW-0378">Hydrolase</keyword>
<dbReference type="EC" id="3.4.21.89" evidence="4"/>
<evidence type="ECO:0000256" key="4">
    <source>
        <dbReference type="RuleBase" id="RU362042"/>
    </source>
</evidence>
<dbReference type="CDD" id="cd06530">
    <property type="entry name" value="S26_SPase_I"/>
    <property type="match status" value="2"/>
</dbReference>
<proteinExistence type="inferred from homology"/>
<comment type="subcellular location">
    <subcellularLocation>
        <location evidence="4">Membrane</location>
        <topology evidence="4">Single-pass type II membrane protein</topology>
    </subcellularLocation>
</comment>
<evidence type="ECO:0000256" key="3">
    <source>
        <dbReference type="PIRSR" id="PIRSR600223-1"/>
    </source>
</evidence>
<dbReference type="Gene3D" id="2.10.109.10">
    <property type="entry name" value="Umud Fragment, subunit A"/>
    <property type="match status" value="1"/>
</dbReference>
<evidence type="ECO:0000259" key="5">
    <source>
        <dbReference type="Pfam" id="PF10502"/>
    </source>
</evidence>
<dbReference type="InterPro" id="IPR019533">
    <property type="entry name" value="Peptidase_S26"/>
</dbReference>
<dbReference type="Proteomes" id="UP000019330">
    <property type="component" value="Chromosome"/>
</dbReference>
<evidence type="ECO:0000256" key="1">
    <source>
        <dbReference type="ARBA" id="ARBA00009370"/>
    </source>
</evidence>
<dbReference type="PATRIC" id="fig|1313292.3.peg.27"/>
<sequence length="348" mass="41249">MMVMKILIIVDFMYNLFLRISSVYLEKLDKFANFLVEIIERYLTYRKKRKYFCKLRAKRRGFVLNFLLELLGASIFVLAINQYFLQAYRIPSGSMENALQIGDLLFVDKFSYGPELLPGICKVSGIKEPDETDIVIFENVEYQSRGLFFDILHRLLYMLTFSFVDLDRDENGNPSVRFLVKRALFADGKLVRFRNGVVFVKKEGEENFVEEDSYKVSLGYNYRIKKLIEASDYKVYDNLAMFIALNQLNVNLDDISDFSFFNIREVDRFEIERLEYRYLVAFMPYVDYYMEKAIVRDYGIYVPYGYVLPIGDNRDNSYDGRFFGVIDKNKILGRAFFMYFPFYRIGLI</sequence>
<keyword evidence="4" id="KW-0472">Membrane</keyword>
<gene>
    <name evidence="6" type="ORF">BCO_0111800</name>
</gene>
<keyword evidence="4" id="KW-0812">Transmembrane</keyword>
<comment type="catalytic activity">
    <reaction evidence="4">
        <text>Cleavage of hydrophobic, N-terminal signal or leader sequences from secreted and periplasmic proteins.</text>
        <dbReference type="EC" id="3.4.21.89"/>
    </reaction>
</comment>
<feature type="active site" evidence="3">
    <location>
        <position position="181"/>
    </location>
</feature>
<comment type="similarity">
    <text evidence="1 4">Belongs to the peptidase S26 family.</text>
</comment>
<dbReference type="PANTHER" id="PTHR43390">
    <property type="entry name" value="SIGNAL PEPTIDASE I"/>
    <property type="match status" value="1"/>
</dbReference>
<feature type="transmembrane region" description="Helical" evidence="4">
    <location>
        <begin position="62"/>
        <end position="85"/>
    </location>
</feature>
<dbReference type="SUPFAM" id="SSF51306">
    <property type="entry name" value="LexA/Signal peptidase"/>
    <property type="match status" value="1"/>
</dbReference>
<feature type="domain" description="Peptidase S26" evidence="5">
    <location>
        <begin position="65"/>
        <end position="340"/>
    </location>
</feature>
<dbReference type="STRING" id="1313292.BCO_0111800"/>
<dbReference type="eggNOG" id="COG0681">
    <property type="taxonomic scope" value="Bacteria"/>
</dbReference>
<keyword evidence="7" id="KW-1185">Reference proteome</keyword>
<evidence type="ECO:0000313" key="7">
    <source>
        <dbReference type="Proteomes" id="UP000019330"/>
    </source>
</evidence>
<keyword evidence="4" id="KW-0645">Protease</keyword>
<keyword evidence="4" id="KW-1133">Transmembrane helix</keyword>
<feature type="active site" evidence="3">
    <location>
        <position position="94"/>
    </location>
</feature>
<dbReference type="GO" id="GO:0006465">
    <property type="term" value="P:signal peptide processing"/>
    <property type="evidence" value="ECO:0007669"/>
    <property type="project" value="InterPro"/>
</dbReference>
<evidence type="ECO:0000256" key="2">
    <source>
        <dbReference type="ARBA" id="ARBA00019232"/>
    </source>
</evidence>
<dbReference type="GO" id="GO:0009003">
    <property type="term" value="F:signal peptidase activity"/>
    <property type="evidence" value="ECO:0007669"/>
    <property type="project" value="UniProtKB-EC"/>
</dbReference>
<dbReference type="PANTHER" id="PTHR43390:SF1">
    <property type="entry name" value="CHLOROPLAST PROCESSING PEPTIDASE"/>
    <property type="match status" value="1"/>
</dbReference>
<dbReference type="PRINTS" id="PR00727">
    <property type="entry name" value="LEADERPTASE"/>
</dbReference>
<protein>
    <recommendedName>
        <fullName evidence="2 4">Signal peptidase I</fullName>
        <ecNumber evidence="4">3.4.21.89</ecNumber>
    </recommendedName>
</protein>
<evidence type="ECO:0000313" key="6">
    <source>
        <dbReference type="EMBL" id="AHH10185.1"/>
    </source>
</evidence>
<dbReference type="InterPro" id="IPR000223">
    <property type="entry name" value="Pept_S26A_signal_pept_1"/>
</dbReference>
<dbReference type="NCBIfam" id="TIGR02227">
    <property type="entry name" value="sigpep_I_bact"/>
    <property type="match status" value="1"/>
</dbReference>
<accession>W5STB5</accession>
<dbReference type="AlphaFoldDB" id="W5STB5"/>
<dbReference type="EMBL" id="CP005745">
    <property type="protein sequence ID" value="AHH10185.1"/>
    <property type="molecule type" value="Genomic_DNA"/>
</dbReference>
<dbReference type="GO" id="GO:0016020">
    <property type="term" value="C:membrane"/>
    <property type="evidence" value="ECO:0007669"/>
    <property type="project" value="UniProtKB-SubCell"/>
</dbReference>
<name>W5STB5_9SPIR</name>
<reference evidence="6" key="1">
    <citation type="submission" date="2013-04" db="EMBL/GenBank/DDBJ databases">
        <title>Comparative Genomics of Relapsing Fever Spirochetes.</title>
        <authorList>
            <person name="Schwan T.G."/>
            <person name="Raffel S.J."/>
            <person name="Porcella S.F."/>
            <person name="Martens C.A."/>
            <person name="Bruno D.P."/>
            <person name="Ricklefs S.M."/>
            <person name="Barbian K.B."/>
        </authorList>
    </citation>
    <scope>NUCLEOTIDE SEQUENCE [LARGE SCALE GENOMIC DNA]</scope>
    <source>
        <strain evidence="6">Co53</strain>
    </source>
</reference>
<dbReference type="Pfam" id="PF10502">
    <property type="entry name" value="Peptidase_S26"/>
    <property type="match status" value="1"/>
</dbReference>
<organism evidence="6 7">
    <name type="scientific">Borrelia coriaceae ATCC 43381</name>
    <dbReference type="NCBI Taxonomy" id="1408429"/>
    <lineage>
        <taxon>Bacteria</taxon>
        <taxon>Pseudomonadati</taxon>
        <taxon>Spirochaetota</taxon>
        <taxon>Spirochaetia</taxon>
        <taxon>Spirochaetales</taxon>
        <taxon>Borreliaceae</taxon>
        <taxon>Borrelia</taxon>
    </lineage>
</organism>